<reference evidence="1" key="1">
    <citation type="journal article" date="2012" name="Nature">
        <title>The tomato genome sequence provides insights into fleshy fruit evolution.</title>
        <authorList>
            <consortium name="Tomato Genome Consortium"/>
        </authorList>
    </citation>
    <scope>NUCLEOTIDE SEQUENCE [LARGE SCALE GENOMIC DNA]</scope>
    <source>
        <strain evidence="1">cv. Heinz 1706</strain>
    </source>
</reference>
<dbReference type="EnsemblPlants" id="Solyc07g049705.1.1">
    <property type="protein sequence ID" value="Solyc07g049705.1.1"/>
    <property type="gene ID" value="Solyc07g049705.1"/>
</dbReference>
<keyword evidence="2" id="KW-1185">Reference proteome</keyword>
<organism evidence="1">
    <name type="scientific">Solanum lycopersicum</name>
    <name type="common">Tomato</name>
    <name type="synonym">Lycopersicon esculentum</name>
    <dbReference type="NCBI Taxonomy" id="4081"/>
    <lineage>
        <taxon>Eukaryota</taxon>
        <taxon>Viridiplantae</taxon>
        <taxon>Streptophyta</taxon>
        <taxon>Embryophyta</taxon>
        <taxon>Tracheophyta</taxon>
        <taxon>Spermatophyta</taxon>
        <taxon>Magnoliopsida</taxon>
        <taxon>eudicotyledons</taxon>
        <taxon>Gunneridae</taxon>
        <taxon>Pentapetalae</taxon>
        <taxon>asterids</taxon>
        <taxon>lamiids</taxon>
        <taxon>Solanales</taxon>
        <taxon>Solanaceae</taxon>
        <taxon>Solanoideae</taxon>
        <taxon>Solaneae</taxon>
        <taxon>Solanum</taxon>
        <taxon>Solanum subgen. Lycopersicon</taxon>
    </lineage>
</organism>
<dbReference type="InParanoid" id="A0A3Q7HE27"/>
<dbReference type="AlphaFoldDB" id="A0A3Q7HE27"/>
<sequence>MQFSMELRSSFIPTTVFSSIVLFRDEGKVVDSGNLLNPICLSNLITITSCLRKQTSFSTCCNSSLKTLQAISRSSSPLSSRMMLLKLESILSSALVQSKIHTVLTFSPELTADIIMVVHKEPFYKR</sequence>
<dbReference type="Gramene" id="Solyc07g049705.1.1">
    <property type="protein sequence ID" value="Solyc07g049705.1.1"/>
    <property type="gene ID" value="Solyc07g049705.1"/>
</dbReference>
<dbReference type="Proteomes" id="UP000004994">
    <property type="component" value="Chromosome 7"/>
</dbReference>
<proteinExistence type="predicted"/>
<evidence type="ECO:0000313" key="1">
    <source>
        <dbReference type="EnsemblPlants" id="Solyc07g049705.1.1"/>
    </source>
</evidence>
<accession>A0A3Q7HE27</accession>
<evidence type="ECO:0000313" key="2">
    <source>
        <dbReference type="Proteomes" id="UP000004994"/>
    </source>
</evidence>
<reference evidence="1" key="2">
    <citation type="submission" date="2019-01" db="UniProtKB">
        <authorList>
            <consortium name="EnsemblPlants"/>
        </authorList>
    </citation>
    <scope>IDENTIFICATION</scope>
    <source>
        <strain evidence="1">cv. Heinz 1706</strain>
    </source>
</reference>
<protein>
    <submittedName>
        <fullName evidence="1">Uncharacterized protein</fullName>
    </submittedName>
</protein>
<name>A0A3Q7HE27_SOLLC</name>